<dbReference type="SUPFAM" id="SSF47413">
    <property type="entry name" value="lambda repressor-like DNA-binding domains"/>
    <property type="match status" value="1"/>
</dbReference>
<sequence>MTTPSPTYRLPDPDLMRTLMRRTGTGAPVSIRELAAASGLSHGTVGNLLTGVTSSVSADAAHAIADRIGVDVLVLWVPAGRATGDGPLLQAAA</sequence>
<dbReference type="EMBL" id="JAVREO010000025">
    <property type="protein sequence ID" value="MDT0270294.1"/>
    <property type="molecule type" value="Genomic_DNA"/>
</dbReference>
<dbReference type="Gene3D" id="1.10.260.40">
    <property type="entry name" value="lambda repressor-like DNA-binding domains"/>
    <property type="match status" value="1"/>
</dbReference>
<dbReference type="RefSeq" id="WP_311670363.1">
    <property type="nucleotide sequence ID" value="NZ_JAVREO010000025.1"/>
</dbReference>
<evidence type="ECO:0000313" key="2">
    <source>
        <dbReference type="EMBL" id="MDT0270294.1"/>
    </source>
</evidence>
<gene>
    <name evidence="2" type="ORF">RM844_28885</name>
</gene>
<reference evidence="3" key="1">
    <citation type="submission" date="2023-07" db="EMBL/GenBank/DDBJ databases">
        <title>30 novel species of actinomycetes from the DSMZ collection.</title>
        <authorList>
            <person name="Nouioui I."/>
        </authorList>
    </citation>
    <scope>NUCLEOTIDE SEQUENCE [LARGE SCALE GENOMIC DNA]</scope>
    <source>
        <strain evidence="3">DSM 44915</strain>
    </source>
</reference>
<dbReference type="PROSITE" id="PS50943">
    <property type="entry name" value="HTH_CROC1"/>
    <property type="match status" value="1"/>
</dbReference>
<organism evidence="2 3">
    <name type="scientific">Streptomyces chisholmiae</name>
    <dbReference type="NCBI Taxonomy" id="3075540"/>
    <lineage>
        <taxon>Bacteria</taxon>
        <taxon>Bacillati</taxon>
        <taxon>Actinomycetota</taxon>
        <taxon>Actinomycetes</taxon>
        <taxon>Kitasatosporales</taxon>
        <taxon>Streptomycetaceae</taxon>
        <taxon>Streptomyces</taxon>
    </lineage>
</organism>
<comment type="caution">
    <text evidence="2">The sequence shown here is derived from an EMBL/GenBank/DDBJ whole genome shotgun (WGS) entry which is preliminary data.</text>
</comment>
<dbReference type="InterPro" id="IPR010982">
    <property type="entry name" value="Lambda_DNA-bd_dom_sf"/>
</dbReference>
<proteinExistence type="predicted"/>
<name>A0ABU2JZW3_9ACTN</name>
<accession>A0ABU2JZW3</accession>
<protein>
    <submittedName>
        <fullName evidence="2">Helix-turn-helix transcriptional regulator</fullName>
    </submittedName>
</protein>
<dbReference type="Proteomes" id="UP001183410">
    <property type="component" value="Unassembled WGS sequence"/>
</dbReference>
<evidence type="ECO:0000313" key="3">
    <source>
        <dbReference type="Proteomes" id="UP001183410"/>
    </source>
</evidence>
<evidence type="ECO:0000259" key="1">
    <source>
        <dbReference type="PROSITE" id="PS50943"/>
    </source>
</evidence>
<dbReference type="Pfam" id="PF01381">
    <property type="entry name" value="HTH_3"/>
    <property type="match status" value="1"/>
</dbReference>
<keyword evidence="3" id="KW-1185">Reference proteome</keyword>
<dbReference type="InterPro" id="IPR001387">
    <property type="entry name" value="Cro/C1-type_HTH"/>
</dbReference>
<dbReference type="CDD" id="cd00093">
    <property type="entry name" value="HTH_XRE"/>
    <property type="match status" value="1"/>
</dbReference>
<feature type="domain" description="HTH cro/C1-type" evidence="1">
    <location>
        <begin position="30"/>
        <end position="75"/>
    </location>
</feature>